<dbReference type="Pfam" id="PF00583">
    <property type="entry name" value="Acetyltransf_1"/>
    <property type="match status" value="1"/>
</dbReference>
<evidence type="ECO:0000259" key="1">
    <source>
        <dbReference type="PROSITE" id="PS51186"/>
    </source>
</evidence>
<reference evidence="2 3" key="1">
    <citation type="submission" date="2024-09" db="EMBL/GenBank/DDBJ databases">
        <authorList>
            <person name="Sun Q."/>
            <person name="Mori K."/>
        </authorList>
    </citation>
    <scope>NUCLEOTIDE SEQUENCE [LARGE SCALE GENOMIC DNA]</scope>
    <source>
        <strain evidence="2 3">TBRC 0563</strain>
    </source>
</reference>
<dbReference type="EC" id="2.3.1.-" evidence="2"/>
<dbReference type="InterPro" id="IPR016181">
    <property type="entry name" value="Acyl_CoA_acyltransferase"/>
</dbReference>
<dbReference type="Gene3D" id="3.40.630.30">
    <property type="match status" value="1"/>
</dbReference>
<dbReference type="EMBL" id="JBHLZP010000029">
    <property type="protein sequence ID" value="MFB9831808.1"/>
    <property type="molecule type" value="Genomic_DNA"/>
</dbReference>
<dbReference type="SUPFAM" id="SSF55729">
    <property type="entry name" value="Acyl-CoA N-acyltransferases (Nat)"/>
    <property type="match status" value="1"/>
</dbReference>
<dbReference type="Proteomes" id="UP001589627">
    <property type="component" value="Unassembled WGS sequence"/>
</dbReference>
<organism evidence="2 3">
    <name type="scientific">Actinoallomurus acaciae</name>
    <dbReference type="NCBI Taxonomy" id="502577"/>
    <lineage>
        <taxon>Bacteria</taxon>
        <taxon>Bacillati</taxon>
        <taxon>Actinomycetota</taxon>
        <taxon>Actinomycetes</taxon>
        <taxon>Streptosporangiales</taxon>
        <taxon>Thermomonosporaceae</taxon>
        <taxon>Actinoallomurus</taxon>
    </lineage>
</organism>
<evidence type="ECO:0000313" key="3">
    <source>
        <dbReference type="Proteomes" id="UP001589627"/>
    </source>
</evidence>
<keyword evidence="2" id="KW-0808">Transferase</keyword>
<dbReference type="InterPro" id="IPR000182">
    <property type="entry name" value="GNAT_dom"/>
</dbReference>
<name>A0ABV5Y9W5_9ACTN</name>
<gene>
    <name evidence="2" type="ORF">ACFFNX_06360</name>
</gene>
<proteinExistence type="predicted"/>
<keyword evidence="2" id="KW-0012">Acyltransferase</keyword>
<accession>A0ABV5Y9W5</accession>
<sequence>MLVMRRTTAGDEQAVATMTRARADWLEARGLEGDGWRRFAPDHGRQATDPDVPMWALVRDGRIVGTTCLFESSPAWFWTPEECAQPAYFVASTVTDPAFAGQGMGHLMLRWVLDHAARTGREWVRRGTIEPGLVRYYTQVQGWRVVREVERSGVTVVGLSRRAELQPDLPVTESATVS</sequence>
<dbReference type="GO" id="GO:0016746">
    <property type="term" value="F:acyltransferase activity"/>
    <property type="evidence" value="ECO:0007669"/>
    <property type="project" value="UniProtKB-KW"/>
</dbReference>
<keyword evidence="3" id="KW-1185">Reference proteome</keyword>
<dbReference type="PROSITE" id="PS51186">
    <property type="entry name" value="GNAT"/>
    <property type="match status" value="1"/>
</dbReference>
<feature type="domain" description="N-acetyltransferase" evidence="1">
    <location>
        <begin position="13"/>
        <end position="164"/>
    </location>
</feature>
<comment type="caution">
    <text evidence="2">The sequence shown here is derived from an EMBL/GenBank/DDBJ whole genome shotgun (WGS) entry which is preliminary data.</text>
</comment>
<evidence type="ECO:0000313" key="2">
    <source>
        <dbReference type="EMBL" id="MFB9831808.1"/>
    </source>
</evidence>
<protein>
    <submittedName>
        <fullName evidence="2">GNAT family N-acetyltransferase</fullName>
        <ecNumber evidence="2">2.3.1.-</ecNumber>
    </submittedName>
</protein>
<dbReference type="CDD" id="cd04301">
    <property type="entry name" value="NAT_SF"/>
    <property type="match status" value="1"/>
</dbReference>
<dbReference type="RefSeq" id="WP_378196643.1">
    <property type="nucleotide sequence ID" value="NZ_JBHLZP010000029.1"/>
</dbReference>